<protein>
    <submittedName>
        <fullName evidence="1">Uncharacterized protein</fullName>
    </submittedName>
</protein>
<dbReference type="EMBL" id="CAMPGE010009307">
    <property type="protein sequence ID" value="CAI2368180.1"/>
    <property type="molecule type" value="Genomic_DNA"/>
</dbReference>
<proteinExistence type="predicted"/>
<name>A0AAD1UJN9_EUPCR</name>
<dbReference type="AlphaFoldDB" id="A0AAD1UJN9"/>
<reference evidence="1" key="1">
    <citation type="submission" date="2023-07" db="EMBL/GenBank/DDBJ databases">
        <authorList>
            <consortium name="AG Swart"/>
            <person name="Singh M."/>
            <person name="Singh A."/>
            <person name="Seah K."/>
            <person name="Emmerich C."/>
        </authorList>
    </citation>
    <scope>NUCLEOTIDE SEQUENCE</scope>
    <source>
        <strain evidence="1">DP1</strain>
    </source>
</reference>
<keyword evidence="2" id="KW-1185">Reference proteome</keyword>
<dbReference type="InterPro" id="IPR032675">
    <property type="entry name" value="LRR_dom_sf"/>
</dbReference>
<gene>
    <name evidence="1" type="ORF">ECRASSUSDP1_LOCUS9470</name>
</gene>
<organism evidence="1 2">
    <name type="scientific">Euplotes crassus</name>
    <dbReference type="NCBI Taxonomy" id="5936"/>
    <lineage>
        <taxon>Eukaryota</taxon>
        <taxon>Sar</taxon>
        <taxon>Alveolata</taxon>
        <taxon>Ciliophora</taxon>
        <taxon>Intramacronucleata</taxon>
        <taxon>Spirotrichea</taxon>
        <taxon>Hypotrichia</taxon>
        <taxon>Euplotida</taxon>
        <taxon>Euplotidae</taxon>
        <taxon>Moneuplotes</taxon>
    </lineage>
</organism>
<accession>A0AAD1UJN9</accession>
<evidence type="ECO:0000313" key="1">
    <source>
        <dbReference type="EMBL" id="CAI2368180.1"/>
    </source>
</evidence>
<dbReference type="Gene3D" id="3.80.10.10">
    <property type="entry name" value="Ribonuclease Inhibitor"/>
    <property type="match status" value="1"/>
</dbReference>
<dbReference type="SUPFAM" id="SSF52047">
    <property type="entry name" value="RNI-like"/>
    <property type="match status" value="1"/>
</dbReference>
<evidence type="ECO:0000313" key="2">
    <source>
        <dbReference type="Proteomes" id="UP001295684"/>
    </source>
</evidence>
<comment type="caution">
    <text evidence="1">The sequence shown here is derived from an EMBL/GenBank/DDBJ whole genome shotgun (WGS) entry which is preliminary data.</text>
</comment>
<sequence>MKASLHPFFEEEVQEESRIVEEELAKHHFANSFGDISNNPEGNRISNMDNYKIQLSLFMTHHIFTNYCKQKQFLKLFNLKSINFNCIKRKNKHVLNMLSFSFPQEVMRLRLHSDLNLVPRLTPYFNEIMRNSSRVVRSLCISEFRINARQFKRIVVGYSHVTKIELSSCKISVPAVVHLGGILRDCKIETINLKYSEREEYSNWINDTGELERLVQSLATSDGMKLSLRKLEVSLSLISKSNVSEILNENGFSHVKLSGLTFL</sequence>
<dbReference type="Proteomes" id="UP001295684">
    <property type="component" value="Unassembled WGS sequence"/>
</dbReference>